<sequence length="24" mass="2810">MAYNEALANRVREFLAEISEIKIE</sequence>
<dbReference type="EMBL" id="CDOG01000027">
    <property type="protein sequence ID" value="CEN39212.1"/>
    <property type="molecule type" value="Genomic_DNA"/>
</dbReference>
<protein>
    <submittedName>
        <fullName evidence="1">Uncharacterized protein</fullName>
    </submittedName>
</protein>
<organism evidence="1 2">
    <name type="scientific">Capnocytophaga cynodegmi</name>
    <dbReference type="NCBI Taxonomy" id="28189"/>
    <lineage>
        <taxon>Bacteria</taxon>
        <taxon>Pseudomonadati</taxon>
        <taxon>Bacteroidota</taxon>
        <taxon>Flavobacteriia</taxon>
        <taxon>Flavobacteriales</taxon>
        <taxon>Flavobacteriaceae</taxon>
        <taxon>Capnocytophaga</taxon>
    </lineage>
</organism>
<reference evidence="1 2" key="1">
    <citation type="submission" date="2015-01" db="EMBL/GenBank/DDBJ databases">
        <authorList>
            <person name="Xiang T."/>
            <person name="Song Y."/>
            <person name="Huang L."/>
            <person name="Wang B."/>
            <person name="Wu P."/>
        </authorList>
    </citation>
    <scope>NUCLEOTIDE SEQUENCE [LARGE SCALE GENOMIC DNA]</scope>
    <source>
        <strain evidence="1 2">Ccy74</strain>
    </source>
</reference>
<accession>A0A0B7HMW7</accession>
<evidence type="ECO:0000313" key="2">
    <source>
        <dbReference type="Proteomes" id="UP000038083"/>
    </source>
</evidence>
<gene>
    <name evidence="1" type="ORF">CCYN74_330015</name>
</gene>
<dbReference type="Proteomes" id="UP000038083">
    <property type="component" value="Unassembled WGS sequence"/>
</dbReference>
<name>A0A0B7HMW7_9FLAO</name>
<evidence type="ECO:0000313" key="1">
    <source>
        <dbReference type="EMBL" id="CEN39212.1"/>
    </source>
</evidence>
<proteinExistence type="predicted"/>
<dbReference type="AlphaFoldDB" id="A0A0B7HMW7"/>